<dbReference type="Gene3D" id="3.30.70.270">
    <property type="match status" value="1"/>
</dbReference>
<gene>
    <name evidence="6" type="ORF">FSC37_19255</name>
</gene>
<dbReference type="SUPFAM" id="SSF55073">
    <property type="entry name" value="Nucleotide cyclase"/>
    <property type="match status" value="1"/>
</dbReference>
<dbReference type="InterPro" id="IPR000700">
    <property type="entry name" value="PAS-assoc_C"/>
</dbReference>
<keyword evidence="1" id="KW-0472">Membrane</keyword>
<dbReference type="PROSITE" id="PS50113">
    <property type="entry name" value="PAC"/>
    <property type="match status" value="1"/>
</dbReference>
<evidence type="ECO:0000259" key="4">
    <source>
        <dbReference type="PROSITE" id="PS50883"/>
    </source>
</evidence>
<feature type="domain" description="GGDEF" evidence="5">
    <location>
        <begin position="311"/>
        <end position="444"/>
    </location>
</feature>
<dbReference type="GO" id="GO:0006355">
    <property type="term" value="P:regulation of DNA-templated transcription"/>
    <property type="evidence" value="ECO:0007669"/>
    <property type="project" value="InterPro"/>
</dbReference>
<evidence type="ECO:0000313" key="7">
    <source>
        <dbReference type="Proteomes" id="UP000321832"/>
    </source>
</evidence>
<dbReference type="Proteomes" id="UP000321832">
    <property type="component" value="Unassembled WGS sequence"/>
</dbReference>
<name>A0A5C6U5F7_9BURK</name>
<dbReference type="InterPro" id="IPR013767">
    <property type="entry name" value="PAS_fold"/>
</dbReference>
<evidence type="ECO:0000259" key="5">
    <source>
        <dbReference type="PROSITE" id="PS50887"/>
    </source>
</evidence>
<dbReference type="CDD" id="cd01949">
    <property type="entry name" value="GGDEF"/>
    <property type="match status" value="1"/>
</dbReference>
<feature type="domain" description="PAS" evidence="2">
    <location>
        <begin position="152"/>
        <end position="222"/>
    </location>
</feature>
<dbReference type="PANTHER" id="PTHR44757:SF2">
    <property type="entry name" value="BIOFILM ARCHITECTURE MAINTENANCE PROTEIN MBAA"/>
    <property type="match status" value="1"/>
</dbReference>
<dbReference type="PROSITE" id="PS50883">
    <property type="entry name" value="EAL"/>
    <property type="match status" value="1"/>
</dbReference>
<dbReference type="PROSITE" id="PS50112">
    <property type="entry name" value="PAS"/>
    <property type="match status" value="1"/>
</dbReference>
<dbReference type="CDD" id="cd00130">
    <property type="entry name" value="PAS"/>
    <property type="match status" value="1"/>
</dbReference>
<feature type="domain" description="EAL" evidence="4">
    <location>
        <begin position="453"/>
        <end position="709"/>
    </location>
</feature>
<feature type="domain" description="PAC" evidence="3">
    <location>
        <begin position="226"/>
        <end position="278"/>
    </location>
</feature>
<dbReference type="SMART" id="SM00052">
    <property type="entry name" value="EAL"/>
    <property type="match status" value="1"/>
</dbReference>
<accession>A0A5C6U5F7</accession>
<evidence type="ECO:0000259" key="3">
    <source>
        <dbReference type="PROSITE" id="PS50113"/>
    </source>
</evidence>
<keyword evidence="1" id="KW-1133">Transmembrane helix</keyword>
<evidence type="ECO:0000313" key="6">
    <source>
        <dbReference type="EMBL" id="TXC67096.1"/>
    </source>
</evidence>
<protein>
    <submittedName>
        <fullName evidence="6">EAL domain-containing protein</fullName>
    </submittedName>
</protein>
<dbReference type="SUPFAM" id="SSF141868">
    <property type="entry name" value="EAL domain-like"/>
    <property type="match status" value="1"/>
</dbReference>
<dbReference type="InterPro" id="IPR029787">
    <property type="entry name" value="Nucleotide_cyclase"/>
</dbReference>
<dbReference type="InterPro" id="IPR035919">
    <property type="entry name" value="EAL_sf"/>
</dbReference>
<evidence type="ECO:0000256" key="1">
    <source>
        <dbReference type="SAM" id="Phobius"/>
    </source>
</evidence>
<dbReference type="AlphaFoldDB" id="A0A5C6U5F7"/>
<dbReference type="Pfam" id="PF00989">
    <property type="entry name" value="PAS"/>
    <property type="match status" value="1"/>
</dbReference>
<feature type="transmembrane region" description="Helical" evidence="1">
    <location>
        <begin position="98"/>
        <end position="118"/>
    </location>
</feature>
<dbReference type="SMART" id="SM00091">
    <property type="entry name" value="PAS"/>
    <property type="match status" value="1"/>
</dbReference>
<sequence>MAIVSMFIAGSLLDLALDAMRTHGAYNDGWLMMAAMAFSIVYFVLNTVLATMVIHLKRNQPMVLREMLANFGWVALAYAGSASIAGLLFLTVGQSGPGVLMAVVPIVGMLLATLHFFFRQQEADEAMRKSRVEAAEREAAQAALHVQALALSEQRFHSAFTHAAIGMALVSTEGEIRQVNRALCALLGQAEEALVGRSIGSLVHDEDAPALAGQLGRVHQRQSDAFANELRCRHHDGSDVWVALDASFFDDPGSEASSLIVQMQDISARRSAEARLHHIAFHDSLTGLPNRSRFHEHLAQAIEASRLDPDRRFAVMFLDFDRFKLINDSMGHSAGDAFLVQVARRIREHVRPGDVVARLGGDEFAVLCVNLEREAHAVTLAERLQLILGEPMLVNGTEIATSASIGITFSTFGYTLPEEVLRDADIAMYRAKAAGKARHALFDAGLHQQVTDRVRLEGDLRRAIEQGQLTVAYQPLFNLGTGRLTGFEALARWQHPVQGLISPATFIPIAEESALIGPLTDFVLDTACRQLKLWQARGETFADLGMQVNVSGNDIAHSGFAQRVTRAIVAARLNPSQLTLELTENVLMDRVDGAMETLSRLRELGVGLSIDDFGTGYSSLSYLSSLPIDSLKIDASFVRGMRSGSKEAEVVRAIVTLGASLGKAVIAEGIETESQYDQLRGMGCESGQGFHLSRPLVAENVELLLDRLEVERWSGQHGQLSRPMLHH</sequence>
<dbReference type="CDD" id="cd01948">
    <property type="entry name" value="EAL"/>
    <property type="match status" value="1"/>
</dbReference>
<dbReference type="Gene3D" id="3.20.20.450">
    <property type="entry name" value="EAL domain"/>
    <property type="match status" value="1"/>
</dbReference>
<dbReference type="NCBIfam" id="TIGR00229">
    <property type="entry name" value="sensory_box"/>
    <property type="match status" value="1"/>
</dbReference>
<dbReference type="NCBIfam" id="TIGR00254">
    <property type="entry name" value="GGDEF"/>
    <property type="match status" value="1"/>
</dbReference>
<dbReference type="PANTHER" id="PTHR44757">
    <property type="entry name" value="DIGUANYLATE CYCLASE DGCP"/>
    <property type="match status" value="1"/>
</dbReference>
<reference evidence="6 7" key="1">
    <citation type="submission" date="2019-08" db="EMBL/GenBank/DDBJ databases">
        <authorList>
            <person name="Khan S.A."/>
            <person name="Jeon C.O."/>
            <person name="Jeong S.E."/>
        </authorList>
    </citation>
    <scope>NUCLEOTIDE SEQUENCE [LARGE SCALE GENOMIC DNA]</scope>
    <source>
        <strain evidence="7">IMCC1728</strain>
    </source>
</reference>
<dbReference type="InterPro" id="IPR000160">
    <property type="entry name" value="GGDEF_dom"/>
</dbReference>
<dbReference type="Gene3D" id="3.30.450.20">
    <property type="entry name" value="PAS domain"/>
    <property type="match status" value="1"/>
</dbReference>
<feature type="transmembrane region" description="Helical" evidence="1">
    <location>
        <begin position="68"/>
        <end position="92"/>
    </location>
</feature>
<keyword evidence="1" id="KW-0812">Transmembrane</keyword>
<dbReference type="InterPro" id="IPR043128">
    <property type="entry name" value="Rev_trsase/Diguanyl_cyclase"/>
</dbReference>
<dbReference type="SMART" id="SM00267">
    <property type="entry name" value="GGDEF"/>
    <property type="match status" value="1"/>
</dbReference>
<keyword evidence="7" id="KW-1185">Reference proteome</keyword>
<organism evidence="6 7">
    <name type="scientific">Piscinibacter aquaticus</name>
    <dbReference type="NCBI Taxonomy" id="392597"/>
    <lineage>
        <taxon>Bacteria</taxon>
        <taxon>Pseudomonadati</taxon>
        <taxon>Pseudomonadota</taxon>
        <taxon>Betaproteobacteria</taxon>
        <taxon>Burkholderiales</taxon>
        <taxon>Sphaerotilaceae</taxon>
        <taxon>Piscinibacter</taxon>
    </lineage>
</organism>
<dbReference type="InterPro" id="IPR035965">
    <property type="entry name" value="PAS-like_dom_sf"/>
</dbReference>
<dbReference type="InterPro" id="IPR000014">
    <property type="entry name" value="PAS"/>
</dbReference>
<evidence type="ECO:0000259" key="2">
    <source>
        <dbReference type="PROSITE" id="PS50112"/>
    </source>
</evidence>
<comment type="caution">
    <text evidence="6">The sequence shown here is derived from an EMBL/GenBank/DDBJ whole genome shotgun (WGS) entry which is preliminary data.</text>
</comment>
<dbReference type="SUPFAM" id="SSF55785">
    <property type="entry name" value="PYP-like sensor domain (PAS domain)"/>
    <property type="match status" value="1"/>
</dbReference>
<feature type="transmembrane region" description="Helical" evidence="1">
    <location>
        <begin position="34"/>
        <end position="56"/>
    </location>
</feature>
<dbReference type="Pfam" id="PF00990">
    <property type="entry name" value="GGDEF"/>
    <property type="match status" value="1"/>
</dbReference>
<proteinExistence type="predicted"/>
<dbReference type="InterPro" id="IPR052155">
    <property type="entry name" value="Biofilm_reg_signaling"/>
</dbReference>
<dbReference type="PROSITE" id="PS50887">
    <property type="entry name" value="GGDEF"/>
    <property type="match status" value="1"/>
</dbReference>
<dbReference type="InterPro" id="IPR001633">
    <property type="entry name" value="EAL_dom"/>
</dbReference>
<dbReference type="Pfam" id="PF00563">
    <property type="entry name" value="EAL"/>
    <property type="match status" value="1"/>
</dbReference>
<dbReference type="EMBL" id="VOPW01000001">
    <property type="protein sequence ID" value="TXC67096.1"/>
    <property type="molecule type" value="Genomic_DNA"/>
</dbReference>